<comment type="catalytic activity">
    <reaction evidence="1">
        <text>ATP + protein L-histidine = ADP + protein N-phospho-L-histidine.</text>
        <dbReference type="EC" id="2.7.13.3"/>
    </reaction>
</comment>
<name>A0A8T9MV59_9NEIS</name>
<dbReference type="SUPFAM" id="SSF55874">
    <property type="entry name" value="ATPase domain of HSP90 chaperone/DNA topoisomerase II/histidine kinase"/>
    <property type="match status" value="1"/>
</dbReference>
<dbReference type="GO" id="GO:0005524">
    <property type="term" value="F:ATP binding"/>
    <property type="evidence" value="ECO:0007669"/>
    <property type="project" value="UniProtKB-KW"/>
</dbReference>
<evidence type="ECO:0000313" key="6">
    <source>
        <dbReference type="Proteomes" id="UP000831534"/>
    </source>
</evidence>
<dbReference type="Gene3D" id="3.30.565.10">
    <property type="entry name" value="Histidine kinase-like ATPase, C-terminal domain"/>
    <property type="match status" value="1"/>
</dbReference>
<evidence type="ECO:0000259" key="4">
    <source>
        <dbReference type="PROSITE" id="PS50109"/>
    </source>
</evidence>
<dbReference type="InterPro" id="IPR036890">
    <property type="entry name" value="HATPase_C_sf"/>
</dbReference>
<feature type="domain" description="Histidine kinase" evidence="4">
    <location>
        <begin position="1"/>
        <end position="69"/>
    </location>
</feature>
<dbReference type="EC" id="2.7.13.3" evidence="2"/>
<reference evidence="5" key="2">
    <citation type="journal article" date="2022" name="Res Sq">
        <title>Evolution of multicellular longitudinally dividing oral cavity symbionts (Neisseriaceae).</title>
        <authorList>
            <person name="Nyongesa S."/>
            <person name="Weber P."/>
            <person name="Bernet E."/>
            <person name="Pullido F."/>
            <person name="Nieckarz M."/>
            <person name="Delaby M."/>
            <person name="Nieves C."/>
            <person name="Viehboeck T."/>
            <person name="Krause N."/>
            <person name="Rivera-Millot A."/>
            <person name="Nakamura A."/>
            <person name="Vischer N."/>
            <person name="VanNieuwenhze M."/>
            <person name="Brun Y."/>
            <person name="Cava F."/>
            <person name="Bulgheresi S."/>
            <person name="Veyrier F."/>
        </authorList>
    </citation>
    <scope>NUCLEOTIDE SEQUENCE</scope>
    <source>
        <strain evidence="5">17694</strain>
    </source>
</reference>
<protein>
    <recommendedName>
        <fullName evidence="2">histidine kinase</fullName>
        <ecNumber evidence="2">2.7.13.3</ecNumber>
    </recommendedName>
</protein>
<dbReference type="InterPro" id="IPR003594">
    <property type="entry name" value="HATPase_dom"/>
</dbReference>
<dbReference type="PRINTS" id="PR00344">
    <property type="entry name" value="BCTRLSENSOR"/>
</dbReference>
<keyword evidence="3" id="KW-0597">Phosphoprotein</keyword>
<sequence>MRQRPGIKPEQLPHIFTAFYRADSSANKQGTGLGLALAKHIIEQHCGKIHAENVSPNGLKVHFVLPKTCKTKAE</sequence>
<dbReference type="AlphaFoldDB" id="A0A8T9MV59"/>
<dbReference type="PANTHER" id="PTHR43547:SF2">
    <property type="entry name" value="HYBRID SIGNAL TRANSDUCTION HISTIDINE KINASE C"/>
    <property type="match status" value="1"/>
</dbReference>
<proteinExistence type="predicted"/>
<reference evidence="5" key="1">
    <citation type="submission" date="2021-12" db="EMBL/GenBank/DDBJ databases">
        <authorList>
            <person name="Veyrier F.J."/>
        </authorList>
    </citation>
    <scope>NUCLEOTIDE SEQUENCE</scope>
    <source>
        <strain evidence="5">17694</strain>
    </source>
</reference>
<keyword evidence="6" id="KW-1185">Reference proteome</keyword>
<dbReference type="PROSITE" id="PS50109">
    <property type="entry name" value="HIS_KIN"/>
    <property type="match status" value="1"/>
</dbReference>
<evidence type="ECO:0000313" key="5">
    <source>
        <dbReference type="EMBL" id="UOP05071.1"/>
    </source>
</evidence>
<evidence type="ECO:0000256" key="1">
    <source>
        <dbReference type="ARBA" id="ARBA00000085"/>
    </source>
</evidence>
<keyword evidence="5" id="KW-0547">Nucleotide-binding</keyword>
<gene>
    <name evidence="5" type="ORF">LVJ77_01870</name>
</gene>
<keyword evidence="5" id="KW-0067">ATP-binding</keyword>
<evidence type="ECO:0000256" key="2">
    <source>
        <dbReference type="ARBA" id="ARBA00012438"/>
    </source>
</evidence>
<dbReference type="GO" id="GO:0000155">
    <property type="term" value="F:phosphorelay sensor kinase activity"/>
    <property type="evidence" value="ECO:0007669"/>
    <property type="project" value="TreeGrafter"/>
</dbReference>
<dbReference type="EMBL" id="CP091521">
    <property type="protein sequence ID" value="UOP05071.1"/>
    <property type="molecule type" value="Genomic_DNA"/>
</dbReference>
<dbReference type="InterPro" id="IPR005467">
    <property type="entry name" value="His_kinase_dom"/>
</dbReference>
<evidence type="ECO:0000256" key="3">
    <source>
        <dbReference type="ARBA" id="ARBA00022553"/>
    </source>
</evidence>
<dbReference type="Pfam" id="PF02518">
    <property type="entry name" value="HATPase_c"/>
    <property type="match status" value="1"/>
</dbReference>
<dbReference type="InterPro" id="IPR004358">
    <property type="entry name" value="Sig_transdc_His_kin-like_C"/>
</dbReference>
<dbReference type="Proteomes" id="UP000831534">
    <property type="component" value="Chromosome"/>
</dbReference>
<dbReference type="PANTHER" id="PTHR43547">
    <property type="entry name" value="TWO-COMPONENT HISTIDINE KINASE"/>
    <property type="match status" value="1"/>
</dbReference>
<accession>A0A8T9MV59</accession>
<organism evidence="5 6">
    <name type="scientific">Conchiformibius kuhniae</name>
    <dbReference type="NCBI Taxonomy" id="211502"/>
    <lineage>
        <taxon>Bacteria</taxon>
        <taxon>Pseudomonadati</taxon>
        <taxon>Pseudomonadota</taxon>
        <taxon>Betaproteobacteria</taxon>
        <taxon>Neisseriales</taxon>
        <taxon>Neisseriaceae</taxon>
        <taxon>Conchiformibius</taxon>
    </lineage>
</organism>